<name>A0A432ZPK3_9GAMM</name>
<dbReference type="Proteomes" id="UP000287996">
    <property type="component" value="Unassembled WGS sequence"/>
</dbReference>
<proteinExistence type="predicted"/>
<dbReference type="AlphaFoldDB" id="A0A432ZPK3"/>
<organism evidence="1 2">
    <name type="scientific">Idiomarina tyrosinivorans</name>
    <dbReference type="NCBI Taxonomy" id="1445662"/>
    <lineage>
        <taxon>Bacteria</taxon>
        <taxon>Pseudomonadati</taxon>
        <taxon>Pseudomonadota</taxon>
        <taxon>Gammaproteobacteria</taxon>
        <taxon>Alteromonadales</taxon>
        <taxon>Idiomarinaceae</taxon>
        <taxon>Idiomarina</taxon>
    </lineage>
</organism>
<keyword evidence="2" id="KW-1185">Reference proteome</keyword>
<reference evidence="1 2" key="1">
    <citation type="journal article" date="2011" name="Front. Microbiol.">
        <title>Genomic signatures of strain selection and enhancement in Bacillus atrophaeus var. globigii, a historical biowarfare simulant.</title>
        <authorList>
            <person name="Gibbons H.S."/>
            <person name="Broomall S.M."/>
            <person name="McNew L.A."/>
            <person name="Daligault H."/>
            <person name="Chapman C."/>
            <person name="Bruce D."/>
            <person name="Karavis M."/>
            <person name="Krepps M."/>
            <person name="McGregor P.A."/>
            <person name="Hong C."/>
            <person name="Park K.H."/>
            <person name="Akmal A."/>
            <person name="Feldman A."/>
            <person name="Lin J.S."/>
            <person name="Chang W.E."/>
            <person name="Higgs B.W."/>
            <person name="Demirev P."/>
            <person name="Lindquist J."/>
            <person name="Liem A."/>
            <person name="Fochler E."/>
            <person name="Read T.D."/>
            <person name="Tapia R."/>
            <person name="Johnson S."/>
            <person name="Bishop-Lilly K.A."/>
            <person name="Detter C."/>
            <person name="Han C."/>
            <person name="Sozhamannan S."/>
            <person name="Rosenzweig C.N."/>
            <person name="Skowronski E.W."/>
        </authorList>
    </citation>
    <scope>NUCLEOTIDE SEQUENCE [LARGE SCALE GENOMIC DNA]</scope>
    <source>
        <strain evidence="1 2">CC-PW-9</strain>
    </source>
</reference>
<protein>
    <recommendedName>
        <fullName evidence="3">DUF637 domain-containing protein</fullName>
    </recommendedName>
</protein>
<dbReference type="EMBL" id="PIQH01000008">
    <property type="protein sequence ID" value="RUO79855.1"/>
    <property type="molecule type" value="Genomic_DNA"/>
</dbReference>
<sequence length="133" mass="13951">MGANIGWGTPEAQLYQKALNAKALDDASTAATAGLLLNPVGGTAALLNGVSVTTGFGSAYLEGELINEAGEYGLSEVFQVGLESMLGKRTGTRVNTLLDLSGFHDKNTDFIPEDSKLIEDANTLISRDDDESK</sequence>
<comment type="caution">
    <text evidence="1">The sequence shown here is derived from an EMBL/GenBank/DDBJ whole genome shotgun (WGS) entry which is preliminary data.</text>
</comment>
<evidence type="ECO:0000313" key="1">
    <source>
        <dbReference type="EMBL" id="RUO79855.1"/>
    </source>
</evidence>
<accession>A0A432ZPK3</accession>
<gene>
    <name evidence="1" type="ORF">CWI84_09515</name>
</gene>
<evidence type="ECO:0000313" key="2">
    <source>
        <dbReference type="Proteomes" id="UP000287996"/>
    </source>
</evidence>
<evidence type="ECO:0008006" key="3">
    <source>
        <dbReference type="Google" id="ProtNLM"/>
    </source>
</evidence>